<keyword evidence="2" id="KW-0378">Hydrolase</keyword>
<gene>
    <name evidence="2" type="ORF">KUH32_03545</name>
</gene>
<dbReference type="EMBL" id="JAHRWL010000001">
    <property type="protein sequence ID" value="MBV2358837.1"/>
    <property type="molecule type" value="Genomic_DNA"/>
</dbReference>
<keyword evidence="2" id="KW-0269">Exonuclease</keyword>
<dbReference type="Proteomes" id="UP001166293">
    <property type="component" value="Unassembled WGS sequence"/>
</dbReference>
<comment type="caution">
    <text evidence="2">The sequence shown here is derived from an EMBL/GenBank/DDBJ whole genome shotgun (WGS) entry which is preliminary data.</text>
</comment>
<protein>
    <submittedName>
        <fullName evidence="2">Exonuclease</fullName>
    </submittedName>
</protein>
<keyword evidence="2" id="KW-0540">Nuclease</keyword>
<evidence type="ECO:0000259" key="1">
    <source>
        <dbReference type="SMART" id="SM00479"/>
    </source>
</evidence>
<evidence type="ECO:0000313" key="3">
    <source>
        <dbReference type="Proteomes" id="UP001166293"/>
    </source>
</evidence>
<dbReference type="RefSeq" id="WP_217776685.1">
    <property type="nucleotide sequence ID" value="NZ_JAHRWL010000001.1"/>
</dbReference>
<reference evidence="2" key="1">
    <citation type="submission" date="2021-06" db="EMBL/GenBank/DDBJ databases">
        <title>Thalassococcus sp. CAU 1522 isolated from sea sand, Republic of Korea.</title>
        <authorList>
            <person name="Kim W."/>
        </authorList>
    </citation>
    <scope>NUCLEOTIDE SEQUENCE</scope>
    <source>
        <strain evidence="2">CAU 1522</strain>
    </source>
</reference>
<dbReference type="SMART" id="SM00479">
    <property type="entry name" value="EXOIII"/>
    <property type="match status" value="1"/>
</dbReference>
<evidence type="ECO:0000313" key="2">
    <source>
        <dbReference type="EMBL" id="MBV2358837.1"/>
    </source>
</evidence>
<organism evidence="2 3">
    <name type="scientific">Thalassococcus arenae</name>
    <dbReference type="NCBI Taxonomy" id="2851652"/>
    <lineage>
        <taxon>Bacteria</taxon>
        <taxon>Pseudomonadati</taxon>
        <taxon>Pseudomonadota</taxon>
        <taxon>Alphaproteobacteria</taxon>
        <taxon>Rhodobacterales</taxon>
        <taxon>Roseobacteraceae</taxon>
        <taxon>Thalassococcus</taxon>
    </lineage>
</organism>
<sequence>MTDTAIVYDCEFLTATGAPRRFWCGPLDPDPVVFQIGAVRIGLSAPFPELERFSVVIAPRDRFGAPVTLDPLAERLTGVTNARVAAEGLPLDRALGSFSVFAGDDALWSWGKDEFNMIAISCYVAGIAPPLPAARFGNAAALLHAAGVALDDIHRLRSNTLPDHFGLTVPDARGHDALGDARMVAVVLRHLMDRGRLHPDRMTRLGASPAPAP</sequence>
<dbReference type="GO" id="GO:0004527">
    <property type="term" value="F:exonuclease activity"/>
    <property type="evidence" value="ECO:0007669"/>
    <property type="project" value="UniProtKB-KW"/>
</dbReference>
<dbReference type="InterPro" id="IPR013520">
    <property type="entry name" value="Ribonucl_H"/>
</dbReference>
<proteinExistence type="predicted"/>
<feature type="domain" description="Exonuclease" evidence="1">
    <location>
        <begin position="4"/>
        <end position="197"/>
    </location>
</feature>
<keyword evidence="3" id="KW-1185">Reference proteome</keyword>
<name>A0ABS6N491_9RHOB</name>
<accession>A0ABS6N491</accession>